<comment type="cofactor">
    <cofactor evidence="1">
        <name>Mg(2+)</name>
        <dbReference type="ChEBI" id="CHEBI:18420"/>
    </cofactor>
</comment>
<comment type="caution">
    <text evidence="18">The sequence shown here is derived from an EMBL/GenBank/DDBJ whole genome shotgun (WGS) entry which is preliminary data.</text>
</comment>
<evidence type="ECO:0000256" key="11">
    <source>
        <dbReference type="ARBA" id="ARBA00023128"/>
    </source>
</evidence>
<dbReference type="GO" id="GO:0006281">
    <property type="term" value="P:DNA repair"/>
    <property type="evidence" value="ECO:0007669"/>
    <property type="project" value="UniProtKB-KW"/>
</dbReference>
<name>X6LYQ9_RETFI</name>
<feature type="coiled-coil region" evidence="15">
    <location>
        <begin position="95"/>
        <end position="127"/>
    </location>
</feature>
<keyword evidence="6" id="KW-0255">Endonuclease</keyword>
<organism evidence="18 19">
    <name type="scientific">Reticulomyxa filosa</name>
    <dbReference type="NCBI Taxonomy" id="46433"/>
    <lineage>
        <taxon>Eukaryota</taxon>
        <taxon>Sar</taxon>
        <taxon>Rhizaria</taxon>
        <taxon>Retaria</taxon>
        <taxon>Foraminifera</taxon>
        <taxon>Monothalamids</taxon>
        <taxon>Reticulomyxidae</taxon>
        <taxon>Reticulomyxa</taxon>
    </lineage>
</organism>
<keyword evidence="4" id="KW-0540">Nuclease</keyword>
<reference evidence="18 19" key="1">
    <citation type="journal article" date="2013" name="Curr. Biol.">
        <title>The Genome of the Foraminiferan Reticulomyxa filosa.</title>
        <authorList>
            <person name="Glockner G."/>
            <person name="Hulsmann N."/>
            <person name="Schleicher M."/>
            <person name="Noegel A.A."/>
            <person name="Eichinger L."/>
            <person name="Gallinger C."/>
            <person name="Pawlowski J."/>
            <person name="Sierra R."/>
            <person name="Euteneuer U."/>
            <person name="Pillet L."/>
            <person name="Moustafa A."/>
            <person name="Platzer M."/>
            <person name="Groth M."/>
            <person name="Szafranski K."/>
            <person name="Schliwa M."/>
        </authorList>
    </citation>
    <scope>NUCLEOTIDE SEQUENCE [LARGE SCALE GENOMIC DNA]</scope>
</reference>
<keyword evidence="10" id="KW-0460">Magnesium</keyword>
<dbReference type="PRINTS" id="PR00853">
    <property type="entry name" value="XPGRADSUPER"/>
</dbReference>
<keyword evidence="3" id="KW-0235">DNA replication</keyword>
<dbReference type="SUPFAM" id="SSF88723">
    <property type="entry name" value="PIN domain-like"/>
    <property type="match status" value="1"/>
</dbReference>
<keyword evidence="11" id="KW-0496">Mitochondrion</keyword>
<gene>
    <name evidence="18" type="ORF">RFI_30330</name>
</gene>
<evidence type="ECO:0000256" key="10">
    <source>
        <dbReference type="ARBA" id="ARBA00022842"/>
    </source>
</evidence>
<keyword evidence="16" id="KW-1133">Transmembrane helix</keyword>
<keyword evidence="19" id="KW-1185">Reference proteome</keyword>
<keyword evidence="7" id="KW-0227">DNA damage</keyword>
<evidence type="ECO:0000313" key="18">
    <source>
        <dbReference type="EMBL" id="ETO07058.1"/>
    </source>
</evidence>
<keyword evidence="2" id="KW-0597">Phosphoprotein</keyword>
<evidence type="ECO:0000256" key="15">
    <source>
        <dbReference type="SAM" id="Coils"/>
    </source>
</evidence>
<evidence type="ECO:0000256" key="4">
    <source>
        <dbReference type="ARBA" id="ARBA00022722"/>
    </source>
</evidence>
<dbReference type="InterPro" id="IPR006086">
    <property type="entry name" value="XPG-I_dom"/>
</dbReference>
<evidence type="ECO:0000256" key="13">
    <source>
        <dbReference type="ARBA" id="ARBA00023242"/>
    </source>
</evidence>
<dbReference type="InterPro" id="IPR006084">
    <property type="entry name" value="XPG/Rad2"/>
</dbReference>
<dbReference type="PANTHER" id="PTHR11081">
    <property type="entry name" value="FLAP ENDONUCLEASE FAMILY MEMBER"/>
    <property type="match status" value="1"/>
</dbReference>
<evidence type="ECO:0000256" key="9">
    <source>
        <dbReference type="ARBA" id="ARBA00022839"/>
    </source>
</evidence>
<dbReference type="GO" id="GO:0008409">
    <property type="term" value="F:5'-3' exonuclease activity"/>
    <property type="evidence" value="ECO:0007669"/>
    <property type="project" value="TreeGrafter"/>
</dbReference>
<evidence type="ECO:0000259" key="17">
    <source>
        <dbReference type="SMART" id="SM00485"/>
    </source>
</evidence>
<dbReference type="Gene3D" id="1.10.150.20">
    <property type="entry name" value="5' to 3' exonuclease, C-terminal subdomain"/>
    <property type="match status" value="1"/>
</dbReference>
<proteinExistence type="inferred from homology"/>
<evidence type="ECO:0000256" key="8">
    <source>
        <dbReference type="ARBA" id="ARBA00022801"/>
    </source>
</evidence>
<keyword evidence="5" id="KW-0479">Metal-binding</keyword>
<dbReference type="GO" id="GO:0046872">
    <property type="term" value="F:metal ion binding"/>
    <property type="evidence" value="ECO:0007669"/>
    <property type="project" value="UniProtKB-KW"/>
</dbReference>
<dbReference type="SUPFAM" id="SSF47807">
    <property type="entry name" value="5' to 3' exonuclease, C-terminal subdomain"/>
    <property type="match status" value="1"/>
</dbReference>
<feature type="transmembrane region" description="Helical" evidence="16">
    <location>
        <begin position="444"/>
        <end position="464"/>
    </location>
</feature>
<evidence type="ECO:0000256" key="7">
    <source>
        <dbReference type="ARBA" id="ARBA00022763"/>
    </source>
</evidence>
<dbReference type="InterPro" id="IPR006085">
    <property type="entry name" value="XPG_DNA_repair_N"/>
</dbReference>
<feature type="non-terminal residue" evidence="18">
    <location>
        <position position="484"/>
    </location>
</feature>
<evidence type="ECO:0000256" key="12">
    <source>
        <dbReference type="ARBA" id="ARBA00023204"/>
    </source>
</evidence>
<dbReference type="GO" id="GO:0017108">
    <property type="term" value="F:5'-flap endonuclease activity"/>
    <property type="evidence" value="ECO:0007669"/>
    <property type="project" value="TreeGrafter"/>
</dbReference>
<evidence type="ECO:0000256" key="2">
    <source>
        <dbReference type="ARBA" id="ARBA00022553"/>
    </source>
</evidence>
<evidence type="ECO:0000256" key="6">
    <source>
        <dbReference type="ARBA" id="ARBA00022759"/>
    </source>
</evidence>
<keyword evidence="16" id="KW-0812">Transmembrane</keyword>
<comment type="similarity">
    <text evidence="14">Belongs to the XPG/RAD2 endonuclease family. FEN1 subfamily.</text>
</comment>
<dbReference type="GO" id="GO:0003677">
    <property type="term" value="F:DNA binding"/>
    <property type="evidence" value="ECO:0007669"/>
    <property type="project" value="InterPro"/>
</dbReference>
<keyword evidence="13" id="KW-0539">Nucleus</keyword>
<dbReference type="PANTHER" id="PTHR11081:SF9">
    <property type="entry name" value="FLAP ENDONUCLEASE 1"/>
    <property type="match status" value="1"/>
</dbReference>
<evidence type="ECO:0000256" key="14">
    <source>
        <dbReference type="ARBA" id="ARBA00034726"/>
    </source>
</evidence>
<dbReference type="InterPro" id="IPR029060">
    <property type="entry name" value="PIN-like_dom_sf"/>
</dbReference>
<keyword evidence="12" id="KW-0234">DNA repair</keyword>
<dbReference type="Pfam" id="PF00752">
    <property type="entry name" value="XPG_N"/>
    <property type="match status" value="1"/>
</dbReference>
<evidence type="ECO:0000256" key="5">
    <source>
        <dbReference type="ARBA" id="ARBA00022723"/>
    </source>
</evidence>
<dbReference type="SMART" id="SM00485">
    <property type="entry name" value="XPGN"/>
    <property type="match status" value="1"/>
</dbReference>
<keyword evidence="8" id="KW-0378">Hydrolase</keyword>
<keyword evidence="16" id="KW-0472">Membrane</keyword>
<dbReference type="SMART" id="SM00279">
    <property type="entry name" value="HhH2"/>
    <property type="match status" value="1"/>
</dbReference>
<feature type="domain" description="XPG N-terminal" evidence="17">
    <location>
        <begin position="1"/>
        <end position="105"/>
    </location>
</feature>
<evidence type="ECO:0000256" key="3">
    <source>
        <dbReference type="ARBA" id="ARBA00022705"/>
    </source>
</evidence>
<dbReference type="EMBL" id="ASPP01026547">
    <property type="protein sequence ID" value="ETO07058.1"/>
    <property type="molecule type" value="Genomic_DNA"/>
</dbReference>
<dbReference type="AlphaFoldDB" id="X6LYQ9"/>
<keyword evidence="9" id="KW-0269">Exonuclease</keyword>
<dbReference type="Pfam" id="PF00867">
    <property type="entry name" value="XPG_I"/>
    <property type="match status" value="1"/>
</dbReference>
<evidence type="ECO:0000313" key="19">
    <source>
        <dbReference type="Proteomes" id="UP000023152"/>
    </source>
</evidence>
<dbReference type="Proteomes" id="UP000023152">
    <property type="component" value="Unassembled WGS sequence"/>
</dbReference>
<dbReference type="GO" id="GO:0006260">
    <property type="term" value="P:DNA replication"/>
    <property type="evidence" value="ECO:0007669"/>
    <property type="project" value="UniProtKB-KW"/>
</dbReference>
<dbReference type="OrthoDB" id="1937206at2759"/>
<dbReference type="CDD" id="cd09907">
    <property type="entry name" value="H3TH_FEN1-Euk"/>
    <property type="match status" value="1"/>
</dbReference>
<keyword evidence="15" id="KW-0175">Coiled coil</keyword>
<dbReference type="FunFam" id="1.10.150.20:FF:000009">
    <property type="entry name" value="Flap endonuclease 1"/>
    <property type="match status" value="1"/>
</dbReference>
<dbReference type="Gene3D" id="3.40.50.1010">
    <property type="entry name" value="5'-nuclease"/>
    <property type="match status" value="1"/>
</dbReference>
<dbReference type="InterPro" id="IPR036279">
    <property type="entry name" value="5-3_exonuclease_C_sf"/>
</dbReference>
<accession>X6LYQ9</accession>
<dbReference type="CDD" id="cd09867">
    <property type="entry name" value="PIN_FEN1"/>
    <property type="match status" value="1"/>
</dbReference>
<evidence type="ECO:0000256" key="1">
    <source>
        <dbReference type="ARBA" id="ARBA00001946"/>
    </source>
</evidence>
<dbReference type="InterPro" id="IPR008918">
    <property type="entry name" value="HhH2"/>
</dbReference>
<protein>
    <recommendedName>
        <fullName evidence="17">XPG N-terminal domain-containing protein</fullName>
    </recommendedName>
</protein>
<sequence>MGIKNLSKLIAQLAPNAIKQTELTSYGKKHIAVDASIMLYRYLTGMSNLPSAKPAAESKLHLLGILHQTVEMKKNKIKPVWVFDGKAPDFKKNELDKRAKNREKANQEKIEAEKRGDKKRVAQLEKRLIKLIPDHIQECKELLDNLGEWKETTLFSFFLKKEDGVVYGCATEDMDALPFRTPRLMRHMAFKDFTLIEEYNLEEVLQGMGLSYDQFVDMCILCGCDYVPSIRGIGPKRAYKFIKKYGNIETILEHIKTPQFQVPENFLYEPARELFRRPLVWKKEEIHIEWKEPNKELVLEFLVKKKGVNEQIVVKRLKQLNEAEGIKKIDEMSDIISSVSKLFPSSLLTPTSSRVLKWLGISIPLVVIGFGVYLQYKYPDFAPPQGEWKHLGVIYDRVPKGCRFKIIYPCAEKKEGDNWKQAPYLFDGPLSAEGIARFANIPPFLLYPLISGPNKCFVLLLLLFKKKKGGKKVRGSLKKKKKSE</sequence>
<evidence type="ECO:0000256" key="16">
    <source>
        <dbReference type="SAM" id="Phobius"/>
    </source>
</evidence>